<name>A0A2P2PQ71_RHIMU</name>
<proteinExistence type="predicted"/>
<accession>A0A2P2PQ71</accession>
<evidence type="ECO:0000313" key="1">
    <source>
        <dbReference type="EMBL" id="MBX56886.1"/>
    </source>
</evidence>
<dbReference type="AlphaFoldDB" id="A0A2P2PQ71"/>
<organism evidence="1">
    <name type="scientific">Rhizophora mucronata</name>
    <name type="common">Asiatic mangrove</name>
    <dbReference type="NCBI Taxonomy" id="61149"/>
    <lineage>
        <taxon>Eukaryota</taxon>
        <taxon>Viridiplantae</taxon>
        <taxon>Streptophyta</taxon>
        <taxon>Embryophyta</taxon>
        <taxon>Tracheophyta</taxon>
        <taxon>Spermatophyta</taxon>
        <taxon>Magnoliopsida</taxon>
        <taxon>eudicotyledons</taxon>
        <taxon>Gunneridae</taxon>
        <taxon>Pentapetalae</taxon>
        <taxon>rosids</taxon>
        <taxon>fabids</taxon>
        <taxon>Malpighiales</taxon>
        <taxon>Rhizophoraceae</taxon>
        <taxon>Rhizophora</taxon>
    </lineage>
</organism>
<sequence>MYLIPVMRNQCQIFRL</sequence>
<reference evidence="1" key="1">
    <citation type="submission" date="2018-02" db="EMBL/GenBank/DDBJ databases">
        <title>Rhizophora mucronata_Transcriptome.</title>
        <authorList>
            <person name="Meera S.P."/>
            <person name="Sreeshan A."/>
            <person name="Augustine A."/>
        </authorList>
    </citation>
    <scope>NUCLEOTIDE SEQUENCE</scope>
    <source>
        <tissue evidence="1">Leaf</tissue>
    </source>
</reference>
<dbReference type="EMBL" id="GGEC01076402">
    <property type="protein sequence ID" value="MBX56886.1"/>
    <property type="molecule type" value="Transcribed_RNA"/>
</dbReference>
<protein>
    <submittedName>
        <fullName evidence="1">Uncharacterized protein MANES_09G071300</fullName>
    </submittedName>
</protein>